<name>A0A8S1DF47_9INSE</name>
<dbReference type="AlphaFoldDB" id="A0A8S1DF47"/>
<dbReference type="Proteomes" id="UP000494165">
    <property type="component" value="Unassembled WGS sequence"/>
</dbReference>
<feature type="domain" description="BTB" evidence="1">
    <location>
        <begin position="46"/>
        <end position="116"/>
    </location>
</feature>
<dbReference type="SMART" id="SM00225">
    <property type="entry name" value="BTB"/>
    <property type="match status" value="1"/>
</dbReference>
<proteinExistence type="predicted"/>
<accession>A0A8S1DF47</accession>
<evidence type="ECO:0000313" key="3">
    <source>
        <dbReference type="Proteomes" id="UP000494165"/>
    </source>
</evidence>
<dbReference type="InterPro" id="IPR011333">
    <property type="entry name" value="SKP1/BTB/POZ_sf"/>
</dbReference>
<dbReference type="EMBL" id="CADEPI010000180">
    <property type="protein sequence ID" value="CAB3379161.1"/>
    <property type="molecule type" value="Genomic_DNA"/>
</dbReference>
<protein>
    <recommendedName>
        <fullName evidence="1">BTB domain-containing protein</fullName>
    </recommendedName>
</protein>
<sequence>MRDAREKFSTVFKGDTEKFEKFATADKPALGIAEKKRRALEMGENTDCAFLVGPDDEMAEVIHASKFDLVSSSEFFKAMMRSPLTQPGPIRIRQLEPRIFKMVLEYVHLHHLSTKPIDLEDAIQLARAADEYLIDDLATLCSKIIEGILTVDKVWKVANENYTVKCVANGCIKILAEETPSCLDHESFLEIREDTMIWFLTLPEMNIETETTLINACLKYCRSRIDMNLMRTFIPHLRLLTLSCPDDLMLISEYLSSREAKYISYKMLLANDKKKMKLMLPQSLCPTIEERCNKKAKYETLVLIPDTQLIGSQELIEQKLYEKITKNVDSSFFPTCYLIFQAKKYLVLKQVEVLCKVQIEPMFINNKWGRVVFDTNEEYNSNIMMDASVMYNATCKNYKPVLKGVFRTSSSVRFDFVEPFFVPKGAVVKLRTFLKEDCYYRRILIKTVQEGLAKWDDQSPKDVFDNFRIFYSDDGKTNQNGVCFFKNLVYTLIEV</sequence>
<evidence type="ECO:0000313" key="2">
    <source>
        <dbReference type="EMBL" id="CAB3379161.1"/>
    </source>
</evidence>
<dbReference type="Gene3D" id="3.30.710.10">
    <property type="entry name" value="Potassium Channel Kv1.1, Chain A"/>
    <property type="match status" value="1"/>
</dbReference>
<organism evidence="2 3">
    <name type="scientific">Cloeon dipterum</name>
    <dbReference type="NCBI Taxonomy" id="197152"/>
    <lineage>
        <taxon>Eukaryota</taxon>
        <taxon>Metazoa</taxon>
        <taxon>Ecdysozoa</taxon>
        <taxon>Arthropoda</taxon>
        <taxon>Hexapoda</taxon>
        <taxon>Insecta</taxon>
        <taxon>Pterygota</taxon>
        <taxon>Palaeoptera</taxon>
        <taxon>Ephemeroptera</taxon>
        <taxon>Pisciforma</taxon>
        <taxon>Baetidae</taxon>
        <taxon>Cloeon</taxon>
    </lineage>
</organism>
<reference evidence="2 3" key="1">
    <citation type="submission" date="2020-04" db="EMBL/GenBank/DDBJ databases">
        <authorList>
            <person name="Alioto T."/>
            <person name="Alioto T."/>
            <person name="Gomez Garrido J."/>
        </authorList>
    </citation>
    <scope>NUCLEOTIDE SEQUENCE [LARGE SCALE GENOMIC DNA]</scope>
</reference>
<dbReference type="SUPFAM" id="SSF54695">
    <property type="entry name" value="POZ domain"/>
    <property type="match status" value="1"/>
</dbReference>
<dbReference type="PROSITE" id="PS50097">
    <property type="entry name" value="BTB"/>
    <property type="match status" value="1"/>
</dbReference>
<comment type="caution">
    <text evidence="2">The sequence shown here is derived from an EMBL/GenBank/DDBJ whole genome shotgun (WGS) entry which is preliminary data.</text>
</comment>
<gene>
    <name evidence="2" type="ORF">CLODIP_2_CD05456</name>
</gene>
<keyword evidence="3" id="KW-1185">Reference proteome</keyword>
<dbReference type="Pfam" id="PF00651">
    <property type="entry name" value="BTB"/>
    <property type="match status" value="1"/>
</dbReference>
<dbReference type="OrthoDB" id="45365at2759"/>
<dbReference type="PANTHER" id="PTHR45774">
    <property type="entry name" value="BTB/POZ DOMAIN-CONTAINING"/>
    <property type="match status" value="1"/>
</dbReference>
<evidence type="ECO:0000259" key="1">
    <source>
        <dbReference type="PROSITE" id="PS50097"/>
    </source>
</evidence>
<dbReference type="InterPro" id="IPR000210">
    <property type="entry name" value="BTB/POZ_dom"/>
</dbReference>